<name>A0A927QKL2_9ACTN</name>
<dbReference type="EMBL" id="JACYXT010000006">
    <property type="protein sequence ID" value="MBD9725037.1"/>
    <property type="molecule type" value="Genomic_DNA"/>
</dbReference>
<feature type="domain" description="N-acetyltransferase" evidence="2">
    <location>
        <begin position="45"/>
        <end position="196"/>
    </location>
</feature>
<evidence type="ECO:0000259" key="2">
    <source>
        <dbReference type="PROSITE" id="PS51186"/>
    </source>
</evidence>
<organism evidence="3 4">
    <name type="scientific">Streptomyces caniscabiei</name>
    <dbReference type="NCBI Taxonomy" id="2746961"/>
    <lineage>
        <taxon>Bacteria</taxon>
        <taxon>Bacillati</taxon>
        <taxon>Actinomycetota</taxon>
        <taxon>Actinomycetes</taxon>
        <taxon>Kitasatosporales</taxon>
        <taxon>Streptomycetaceae</taxon>
        <taxon>Streptomyces</taxon>
    </lineage>
</organism>
<dbReference type="PANTHER" id="PTHR43441">
    <property type="entry name" value="RIBOSOMAL-PROTEIN-SERINE ACETYLTRANSFERASE"/>
    <property type="match status" value="1"/>
</dbReference>
<dbReference type="PANTHER" id="PTHR43441:SF10">
    <property type="entry name" value="ACETYLTRANSFERASE"/>
    <property type="match status" value="1"/>
</dbReference>
<dbReference type="Pfam" id="PF13302">
    <property type="entry name" value="Acetyltransf_3"/>
    <property type="match status" value="1"/>
</dbReference>
<dbReference type="InterPro" id="IPR000182">
    <property type="entry name" value="GNAT_dom"/>
</dbReference>
<dbReference type="GO" id="GO:1990189">
    <property type="term" value="F:protein N-terminal-serine acetyltransferase activity"/>
    <property type="evidence" value="ECO:0007669"/>
    <property type="project" value="TreeGrafter"/>
</dbReference>
<dbReference type="GO" id="GO:0008999">
    <property type="term" value="F:protein-N-terminal-alanine acetyltransferase activity"/>
    <property type="evidence" value="ECO:0007669"/>
    <property type="project" value="TreeGrafter"/>
</dbReference>
<dbReference type="AlphaFoldDB" id="A0A927QKL2"/>
<comment type="caution">
    <text evidence="3">The sequence shown here is derived from an EMBL/GenBank/DDBJ whole genome shotgun (WGS) entry which is preliminary data.</text>
</comment>
<dbReference type="InterPro" id="IPR051908">
    <property type="entry name" value="Ribosomal_N-acetyltransferase"/>
</dbReference>
<sequence length="211" mass="23427">MSRTDERSSGPFPDPPDPSSTEPRGHGLRLCSWDAESDADVEAWLRGRTDPDFQRWNTPLVWDETFEGARQSLRRRAESDAEGTTVAFRITDAESGATLGQVGLSGIDVFMRRAVIGYWVLPEARGRRVATRALDLAARWTFTELGIHRLELDHVVGHAASCRIAELCGFRFEGLLRGAAFDEGRQDAFRDAHLHARLATDPAPATEGLLR</sequence>
<evidence type="ECO:0000313" key="4">
    <source>
        <dbReference type="Proteomes" id="UP000661025"/>
    </source>
</evidence>
<dbReference type="Gene3D" id="3.40.630.30">
    <property type="match status" value="1"/>
</dbReference>
<gene>
    <name evidence="3" type="ORF">IHE70_17785</name>
</gene>
<reference evidence="3" key="1">
    <citation type="submission" date="2020-09" db="EMBL/GenBank/DDBJ databases">
        <title>Streptomyces canutascabiei sp. nov., which causes potato common scab and is distributed across the world.</title>
        <authorList>
            <person name="Nguyen H.P."/>
            <person name="Weisberg A.J."/>
            <person name="Chang J.H."/>
            <person name="Clarke C.R."/>
        </authorList>
    </citation>
    <scope>NUCLEOTIDE SEQUENCE</scope>
    <source>
        <strain evidence="3">ID-01-6.2a</strain>
    </source>
</reference>
<protein>
    <submittedName>
        <fullName evidence="3">GNAT family N-acetyltransferase</fullName>
    </submittedName>
</protein>
<dbReference type="GO" id="GO:0005737">
    <property type="term" value="C:cytoplasm"/>
    <property type="evidence" value="ECO:0007669"/>
    <property type="project" value="TreeGrafter"/>
</dbReference>
<accession>A0A927QKL2</accession>
<evidence type="ECO:0000256" key="1">
    <source>
        <dbReference type="SAM" id="MobiDB-lite"/>
    </source>
</evidence>
<evidence type="ECO:0000313" key="3">
    <source>
        <dbReference type="EMBL" id="MBD9725037.1"/>
    </source>
</evidence>
<dbReference type="SUPFAM" id="SSF55729">
    <property type="entry name" value="Acyl-CoA N-acyltransferases (Nat)"/>
    <property type="match status" value="1"/>
</dbReference>
<dbReference type="GeneID" id="79932857"/>
<proteinExistence type="predicted"/>
<dbReference type="Proteomes" id="UP000661025">
    <property type="component" value="Unassembled WGS sequence"/>
</dbReference>
<feature type="region of interest" description="Disordered" evidence="1">
    <location>
        <begin position="1"/>
        <end position="28"/>
    </location>
</feature>
<dbReference type="CDD" id="cd04301">
    <property type="entry name" value="NAT_SF"/>
    <property type="match status" value="1"/>
</dbReference>
<dbReference type="PROSITE" id="PS51186">
    <property type="entry name" value="GNAT"/>
    <property type="match status" value="1"/>
</dbReference>
<dbReference type="InterPro" id="IPR016181">
    <property type="entry name" value="Acyl_CoA_acyltransferase"/>
</dbReference>
<dbReference type="RefSeq" id="WP_192332241.1">
    <property type="nucleotide sequence ID" value="NZ_CP119182.1"/>
</dbReference>